<feature type="transmembrane region" description="Helical" evidence="1">
    <location>
        <begin position="650"/>
        <end position="671"/>
    </location>
</feature>
<dbReference type="Pfam" id="PF11915">
    <property type="entry name" value="DUF3433"/>
    <property type="match status" value="2"/>
</dbReference>
<keyword evidence="1" id="KW-0812">Transmembrane</keyword>
<keyword evidence="1" id="KW-0472">Membrane</keyword>
<dbReference type="Proteomes" id="UP000326950">
    <property type="component" value="Unassembled WGS sequence"/>
</dbReference>
<feature type="transmembrane region" description="Helical" evidence="1">
    <location>
        <begin position="55"/>
        <end position="73"/>
    </location>
</feature>
<evidence type="ECO:0000313" key="3">
    <source>
        <dbReference type="Proteomes" id="UP000326950"/>
    </source>
</evidence>
<gene>
    <name evidence="2" type="ORF">BDV40DRAFT_258068</name>
</gene>
<feature type="transmembrane region" description="Helical" evidence="1">
    <location>
        <begin position="1105"/>
        <end position="1126"/>
    </location>
</feature>
<evidence type="ECO:0000313" key="2">
    <source>
        <dbReference type="EMBL" id="KAE8165686.1"/>
    </source>
</evidence>
<protein>
    <submittedName>
        <fullName evidence="2">Uncharacterized protein</fullName>
    </submittedName>
</protein>
<dbReference type="EMBL" id="ML738599">
    <property type="protein sequence ID" value="KAE8165686.1"/>
    <property type="molecule type" value="Genomic_DNA"/>
</dbReference>
<feature type="transmembrane region" description="Helical" evidence="1">
    <location>
        <begin position="164"/>
        <end position="190"/>
    </location>
</feature>
<feature type="transmembrane region" description="Helical" evidence="1">
    <location>
        <begin position="756"/>
        <end position="781"/>
    </location>
</feature>
<feature type="transmembrane region" description="Helical" evidence="1">
    <location>
        <begin position="730"/>
        <end position="750"/>
    </location>
</feature>
<sequence length="1218" mass="136963">MMNIISQELCAEQYNSSLESCQRPADVRAHGARMPDVTTDEYRKGWLPISLRRTYLLSFSVMLLLMLVAIAFLHQYSIRQNGVVKYQRKEDLSSGAWRAYTDTPTIFAVLAMALWDTCAQNVLRLETYFQLARPDGVPANVLFMNYAFDNVILAPIRAARNRHWIVFCVSLMSLLMRILVPSLLSGLFVLTGVTLVETKTLDTWPSLVNLDIQESWFSSQATYSKTQNAVISDRSELYHPSKYATAPLSIPVDDRNQSSFLTLSQSVYWSNMTCVHVDLAGTIPSPVQYPSSTTDLMDHRRLSWNLRNVTIPEVGETSYCHVSAQLDSLVPYIEGRFQARHWEPTKFGANSSSFSVFDVDHCPSVTLLGLIIDLENTTEMFLHSNVTLFGCQPVYQKAIANVSLAWNSSITNAEITPSTVQDLGREEFSMHGLQRLIYSRRTVLGDQQMLIGPASEQTPTDSSRAMGRVRVAVIAGSDVLRLAQYQERIGRLWNDQFTTAISRFFDPVAGVFQTDAVQVTATVALTVVSQAAVILEIILFLGFVLLVFLSYYYPRRANVLHGNPSSLASQCASLARLISPQTLLALSHPRYHLAKTRDLRKWARGFWCLWSDRSSPPQIEITSRDGCQLGTCSPPVPSGRRDPMPHFLTIPWFLMECILLIGTVAAFGVAYRYMQFQNMGSFSSTEVQISSIFLIYGPTMISSVIRSLFTSIHRHLSVAEPWIRLRNGKVSAARLFSSTYGTLTPLLAFLRSGSRVPLSILALSIVCLLNLVLIVVSGGLFEPQLNKYYSSTAKLTKSYDPSRFSREGLDMDFTGYDSVLFTLMNQSFATWTTMDYSFLPLATNEPDGVIGVLYDAFTRGIGTYLNCGTIPRNHASTSHGSRMINWTYSPFDGPEVAHCAVQLRLDFDDDHIDQGAIRYVWPSDDNPTCQRSTFLVFASLANNPSAPPDQENFTALHCEPKIDIRDFHVHFDPQGVVQRYESVADSAITSGEFFNNASATLEVFNQGLGSFVKNLHSHAHLAFYQSSFPEHTTAQAYLSMKRKSTAVDPDTLIQAVQSVYQATFANYLTLRRDLFFNRVTPDTAVSVNGTTTYTIWGFMPSNTSIVIIISLVSIDVLALMAIFLLYHGRYDGPRIPKSLGSLIPWVAQSRMLQELGKTYDMDEKEREAFQQQDRQYRFWTYTRLDGERMWVLDYDERVGTELALRNPSQTDNETHNPN</sequence>
<reference evidence="2 3" key="1">
    <citation type="submission" date="2019-04" db="EMBL/GenBank/DDBJ databases">
        <title>Friends and foes A comparative genomics study of 23 Aspergillus species from section Flavi.</title>
        <authorList>
            <consortium name="DOE Joint Genome Institute"/>
            <person name="Kjaerbolling I."/>
            <person name="Vesth T."/>
            <person name="Frisvad J.C."/>
            <person name="Nybo J.L."/>
            <person name="Theobald S."/>
            <person name="Kildgaard S."/>
            <person name="Isbrandt T."/>
            <person name="Kuo A."/>
            <person name="Sato A."/>
            <person name="Lyhne E.K."/>
            <person name="Kogle M.E."/>
            <person name="Wiebenga A."/>
            <person name="Kun R.S."/>
            <person name="Lubbers R.J."/>
            <person name="Makela M.R."/>
            <person name="Barry K."/>
            <person name="Chovatia M."/>
            <person name="Clum A."/>
            <person name="Daum C."/>
            <person name="Haridas S."/>
            <person name="He G."/>
            <person name="LaButti K."/>
            <person name="Lipzen A."/>
            <person name="Mondo S."/>
            <person name="Riley R."/>
            <person name="Salamov A."/>
            <person name="Simmons B.A."/>
            <person name="Magnuson J.K."/>
            <person name="Henrissat B."/>
            <person name="Mortensen U.H."/>
            <person name="Larsen T.O."/>
            <person name="Devries R.P."/>
            <person name="Grigoriev I.V."/>
            <person name="Machida M."/>
            <person name="Baker S.E."/>
            <person name="Andersen M.R."/>
        </authorList>
    </citation>
    <scope>NUCLEOTIDE SEQUENCE [LARGE SCALE GENOMIC DNA]</scope>
    <source>
        <strain evidence="2 3">CBS 117626</strain>
    </source>
</reference>
<organism evidence="2 3">
    <name type="scientific">Aspergillus tamarii</name>
    <dbReference type="NCBI Taxonomy" id="41984"/>
    <lineage>
        <taxon>Eukaryota</taxon>
        <taxon>Fungi</taxon>
        <taxon>Dikarya</taxon>
        <taxon>Ascomycota</taxon>
        <taxon>Pezizomycotina</taxon>
        <taxon>Eurotiomycetes</taxon>
        <taxon>Eurotiomycetidae</taxon>
        <taxon>Eurotiales</taxon>
        <taxon>Aspergillaceae</taxon>
        <taxon>Aspergillus</taxon>
        <taxon>Aspergillus subgen. Circumdati</taxon>
    </lineage>
</organism>
<dbReference type="InterPro" id="IPR021840">
    <property type="entry name" value="DUF3433"/>
</dbReference>
<keyword evidence="3" id="KW-1185">Reference proteome</keyword>
<dbReference type="AlphaFoldDB" id="A0A5N6V3X8"/>
<dbReference type="PANTHER" id="PTHR37544:SF3">
    <property type="entry name" value="SPRAY"/>
    <property type="match status" value="1"/>
</dbReference>
<accession>A0A5N6V3X8</accession>
<evidence type="ECO:0000256" key="1">
    <source>
        <dbReference type="SAM" id="Phobius"/>
    </source>
</evidence>
<dbReference type="PANTHER" id="PTHR37544">
    <property type="entry name" value="SPRAY-RELATED"/>
    <property type="match status" value="1"/>
</dbReference>
<dbReference type="OrthoDB" id="3248909at2759"/>
<feature type="transmembrane region" description="Helical" evidence="1">
    <location>
        <begin position="691"/>
        <end position="709"/>
    </location>
</feature>
<feature type="transmembrane region" description="Helical" evidence="1">
    <location>
        <begin position="531"/>
        <end position="553"/>
    </location>
</feature>
<name>A0A5N6V3X8_ASPTM</name>
<keyword evidence="1" id="KW-1133">Transmembrane helix</keyword>
<proteinExistence type="predicted"/>